<keyword evidence="3" id="KW-0547">Nucleotide-binding</keyword>
<dbReference type="SMART" id="SM00028">
    <property type="entry name" value="TPR"/>
    <property type="match status" value="3"/>
</dbReference>
<evidence type="ECO:0000256" key="3">
    <source>
        <dbReference type="ARBA" id="ARBA00022741"/>
    </source>
</evidence>
<dbReference type="InterPro" id="IPR019734">
    <property type="entry name" value="TPR_rpt"/>
</dbReference>
<feature type="compositionally biased region" description="Basic and acidic residues" evidence="8">
    <location>
        <begin position="313"/>
        <end position="338"/>
    </location>
</feature>
<gene>
    <name evidence="10" type="ORF">FIV42_02465</name>
</gene>
<feature type="domain" description="Protein kinase" evidence="9">
    <location>
        <begin position="1"/>
        <end position="280"/>
    </location>
</feature>
<feature type="compositionally biased region" description="Basic and acidic residues" evidence="8">
    <location>
        <begin position="861"/>
        <end position="870"/>
    </location>
</feature>
<feature type="compositionally biased region" description="Acidic residues" evidence="8">
    <location>
        <begin position="429"/>
        <end position="443"/>
    </location>
</feature>
<dbReference type="PANTHER" id="PTHR43289:SF6">
    <property type="entry name" value="SERINE_THREONINE-PROTEIN KINASE NEKL-3"/>
    <property type="match status" value="1"/>
</dbReference>
<dbReference type="EMBL" id="CP041186">
    <property type="protein sequence ID" value="QDG49642.1"/>
    <property type="molecule type" value="Genomic_DNA"/>
</dbReference>
<keyword evidence="6" id="KW-0067">ATP-binding</keyword>
<dbReference type="InterPro" id="IPR011990">
    <property type="entry name" value="TPR-like_helical_dom_sf"/>
</dbReference>
<dbReference type="PANTHER" id="PTHR43289">
    <property type="entry name" value="MITOGEN-ACTIVATED PROTEIN KINASE KINASE KINASE 20-RELATED"/>
    <property type="match status" value="1"/>
</dbReference>
<feature type="region of interest" description="Disordered" evidence="8">
    <location>
        <begin position="301"/>
        <end position="617"/>
    </location>
</feature>
<feature type="compositionally biased region" description="Low complexity" evidence="8">
    <location>
        <begin position="817"/>
        <end position="837"/>
    </location>
</feature>
<feature type="compositionally biased region" description="Acidic residues" evidence="8">
    <location>
        <begin position="391"/>
        <end position="402"/>
    </location>
</feature>
<feature type="compositionally biased region" description="Acidic residues" evidence="8">
    <location>
        <begin position="350"/>
        <end position="375"/>
    </location>
</feature>
<protein>
    <submittedName>
        <fullName evidence="10">Tetratricopeptide repeat protein</fullName>
    </submittedName>
</protein>
<dbReference type="Pfam" id="PF07719">
    <property type="entry name" value="TPR_2"/>
    <property type="match status" value="1"/>
</dbReference>
<evidence type="ECO:0000256" key="5">
    <source>
        <dbReference type="ARBA" id="ARBA00022803"/>
    </source>
</evidence>
<evidence type="ECO:0000256" key="8">
    <source>
        <dbReference type="SAM" id="MobiDB-lite"/>
    </source>
</evidence>
<evidence type="ECO:0000259" key="9">
    <source>
        <dbReference type="PROSITE" id="PS50011"/>
    </source>
</evidence>
<dbReference type="AlphaFoldDB" id="A0A4Y6PMX1"/>
<name>A0A4Y6PMX1_PERCE</name>
<organism evidence="10 11">
    <name type="scientific">Persicimonas caeni</name>
    <dbReference type="NCBI Taxonomy" id="2292766"/>
    <lineage>
        <taxon>Bacteria</taxon>
        <taxon>Deltaproteobacteria</taxon>
        <taxon>Bradymonadales</taxon>
        <taxon>Bradymonadaceae</taxon>
        <taxon>Persicimonas</taxon>
    </lineage>
</organism>
<dbReference type="PROSITE" id="PS50011">
    <property type="entry name" value="PROTEIN_KINASE_DOM"/>
    <property type="match status" value="1"/>
</dbReference>
<dbReference type="Pfam" id="PF00069">
    <property type="entry name" value="Pkinase"/>
    <property type="match status" value="1"/>
</dbReference>
<dbReference type="GO" id="GO:0004674">
    <property type="term" value="F:protein serine/threonine kinase activity"/>
    <property type="evidence" value="ECO:0007669"/>
    <property type="project" value="TreeGrafter"/>
</dbReference>
<evidence type="ECO:0000256" key="6">
    <source>
        <dbReference type="ARBA" id="ARBA00022840"/>
    </source>
</evidence>
<dbReference type="InterPro" id="IPR013105">
    <property type="entry name" value="TPR_2"/>
</dbReference>
<feature type="compositionally biased region" description="Basic and acidic residues" evidence="8">
    <location>
        <begin position="878"/>
        <end position="890"/>
    </location>
</feature>
<accession>A0A5B8Y363</accession>
<reference evidence="10 11" key="1">
    <citation type="submission" date="2019-06" db="EMBL/GenBank/DDBJ databases">
        <title>Persicimonas caeni gen. nov., sp. nov., a predatory bacterium isolated from solar saltern.</title>
        <authorList>
            <person name="Wang S."/>
        </authorList>
    </citation>
    <scope>NUCLEOTIDE SEQUENCE [LARGE SCALE GENOMIC DNA]</scope>
    <source>
        <strain evidence="10 11">YN101</strain>
    </source>
</reference>
<dbReference type="InterPro" id="IPR000719">
    <property type="entry name" value="Prot_kinase_dom"/>
</dbReference>
<proteinExistence type="predicted"/>
<dbReference type="Proteomes" id="UP000315995">
    <property type="component" value="Chromosome"/>
</dbReference>
<evidence type="ECO:0000313" key="10">
    <source>
        <dbReference type="EMBL" id="QDG49642.1"/>
    </source>
</evidence>
<evidence type="ECO:0000313" key="11">
    <source>
        <dbReference type="Proteomes" id="UP000315995"/>
    </source>
</evidence>
<evidence type="ECO:0000256" key="1">
    <source>
        <dbReference type="ARBA" id="ARBA00022679"/>
    </source>
</evidence>
<evidence type="ECO:0000256" key="2">
    <source>
        <dbReference type="ARBA" id="ARBA00022737"/>
    </source>
</evidence>
<keyword evidence="4" id="KW-0418">Kinase</keyword>
<keyword evidence="2" id="KW-0677">Repeat</keyword>
<evidence type="ECO:0000256" key="4">
    <source>
        <dbReference type="ARBA" id="ARBA00022777"/>
    </source>
</evidence>
<dbReference type="SMART" id="SM00220">
    <property type="entry name" value="S_TKc"/>
    <property type="match status" value="1"/>
</dbReference>
<keyword evidence="1" id="KW-0808">Transferase</keyword>
<feature type="repeat" description="TPR" evidence="7">
    <location>
        <begin position="961"/>
        <end position="994"/>
    </location>
</feature>
<dbReference type="InterPro" id="IPR011009">
    <property type="entry name" value="Kinase-like_dom_sf"/>
</dbReference>
<keyword evidence="11" id="KW-1185">Reference proteome</keyword>
<dbReference type="RefSeq" id="WP_141196139.1">
    <property type="nucleotide sequence ID" value="NZ_CP041186.1"/>
</dbReference>
<dbReference type="GO" id="GO:0005524">
    <property type="term" value="F:ATP binding"/>
    <property type="evidence" value="ECO:0007669"/>
    <property type="project" value="UniProtKB-KW"/>
</dbReference>
<feature type="compositionally biased region" description="Acidic residues" evidence="8">
    <location>
        <begin position="564"/>
        <end position="580"/>
    </location>
</feature>
<dbReference type="SUPFAM" id="SSF56112">
    <property type="entry name" value="Protein kinase-like (PK-like)"/>
    <property type="match status" value="1"/>
</dbReference>
<evidence type="ECO:0000256" key="7">
    <source>
        <dbReference type="PROSITE-ProRule" id="PRU00339"/>
    </source>
</evidence>
<sequence>MTGLDLAGQVHLERLEFSDVLAERYAGKLIGSDQPVRVTVFNQGFVPDQSRKEAFEEALQALGDTLPPEISSVHSVNFDSDTPFVTEDAPRGPSLKTLLDERKALDWKVAVRLTCSLGRALHYLAERGVIHAGIHPQAVFISKLQEGRIQLGEWAHDILCHPERPLDLAEKNPDGFLGYAGYLAPEVIRDASDADEKSLVYAMGMLLYEMIAGKPPFTSKNPADALKRHLHEKPLKLSIARGGAGLPADIDDILDMMLIKAAERRFQNPVAAISALSSLLDEAPNELAPELSAADAPVFESAPVASSEDEAPEEKADEAADDKQDTKEEAASEADNKKTMMGLPSVAIADESEQEDEQEEAESKEEEASSEDESESPSIIIDDPELRDGDDASDEAEVESVDSAEKKTLMMGSLADLEEAEKKAKEAEGSDEDDASDDKDASEEEKADKGEEASDEKEESGGTKPMGTVDDGWGEIADDVKGKEDAEETDTAEDDAESSDVSDDDAEAETDDAEAETDDAEAETDDAEADGASDEEESEEEASEADKEDEKEEEDTPSIIIDESVAEEAEDAEASDESSEAGDKSDEKDDKDEEADDEAEASEDDAEEAKPKTNIGELGFVETANDGGQEFGDDWFSGGTDDVWDDAAISEHHERSENLRKYLTIGIIGFLVVGSIGLYFFFENYEGEPQEGENVAETTEETAEGVDVDALRAGFDKAFDRGQLIRPISDSAVSFLEKLQKNAKGEPAYEEARKKFVEAAEKKAREVEGSDLRHARDLSGYAAQYDPDNKELQTYSDALHKRYIAGEGDAGAKQDEAATADADADAGATGDQDAAQQAREEQTTEASASTAKPEPKQQAGQRDDQKKQEPSRGSTAKRSNDSAKKKEEPTRSFSQILREAKAAAANNQDDKAIKLFREAISRSPSNPVVHAELGDLLFHKSAYSQALKHHKKASNSSPGNAGYAISLGRTYYRLGRYQEAHDAWERALKNDPNNKVAKKYLGLVKKKL</sequence>
<dbReference type="Gene3D" id="1.10.510.10">
    <property type="entry name" value="Transferase(Phosphotransferase) domain 1"/>
    <property type="match status" value="1"/>
</dbReference>
<dbReference type="PROSITE" id="PS50293">
    <property type="entry name" value="TPR_REGION"/>
    <property type="match status" value="1"/>
</dbReference>
<accession>A0A4Y6PMX1</accession>
<keyword evidence="5 7" id="KW-0802">TPR repeat</keyword>
<dbReference type="PROSITE" id="PS50005">
    <property type="entry name" value="TPR"/>
    <property type="match status" value="1"/>
</dbReference>
<dbReference type="Pfam" id="PF13432">
    <property type="entry name" value="TPR_16"/>
    <property type="match status" value="1"/>
</dbReference>
<dbReference type="Gene3D" id="1.25.40.10">
    <property type="entry name" value="Tetratricopeptide repeat domain"/>
    <property type="match status" value="1"/>
</dbReference>
<dbReference type="OrthoDB" id="5338908at2"/>
<feature type="compositionally biased region" description="Acidic residues" evidence="8">
    <location>
        <begin position="485"/>
        <end position="556"/>
    </location>
</feature>
<feature type="region of interest" description="Disordered" evidence="8">
    <location>
        <begin position="809"/>
        <end position="893"/>
    </location>
</feature>
<dbReference type="SUPFAM" id="SSF48452">
    <property type="entry name" value="TPR-like"/>
    <property type="match status" value="1"/>
</dbReference>
<feature type="compositionally biased region" description="Acidic residues" evidence="8">
    <location>
        <begin position="589"/>
        <end position="607"/>
    </location>
</feature>